<feature type="transmembrane region" description="Helical" evidence="1">
    <location>
        <begin position="67"/>
        <end position="85"/>
    </location>
</feature>
<organism evidence="2 3">
    <name type="scientific">Bizionia argentinensis JUB59</name>
    <dbReference type="NCBI Taxonomy" id="1046627"/>
    <lineage>
        <taxon>Bacteria</taxon>
        <taxon>Pseudomonadati</taxon>
        <taxon>Bacteroidota</taxon>
        <taxon>Flavobacteriia</taxon>
        <taxon>Flavobacteriales</taxon>
        <taxon>Flavobacteriaceae</taxon>
        <taxon>Bizionia</taxon>
    </lineage>
</organism>
<dbReference type="OrthoDB" id="1438437at2"/>
<dbReference type="eggNOG" id="ENOG5032A85">
    <property type="taxonomic scope" value="Bacteria"/>
</dbReference>
<keyword evidence="1" id="KW-1133">Transmembrane helix</keyword>
<gene>
    <name evidence="2" type="ORF">BZARG_3038</name>
</gene>
<name>G2EFE8_9FLAO</name>
<evidence type="ECO:0000313" key="2">
    <source>
        <dbReference type="EMBL" id="EGV42840.1"/>
    </source>
</evidence>
<dbReference type="Proteomes" id="UP000003730">
    <property type="component" value="Unassembled WGS sequence"/>
</dbReference>
<keyword evidence="1" id="KW-0812">Transmembrane</keyword>
<keyword evidence="1" id="KW-0472">Membrane</keyword>
<proteinExistence type="predicted"/>
<accession>G2EFE8</accession>
<sequence length="129" mass="15287">MPIDKTEAFLKKFDYNFQRKNNALVIKMDFSQRVTIDFSDAEKIRITYKLVGWNSLTGFIEMSIKNATLYSFIGVLITTVLFVYLDLESNGINLIFIFISLIMWVLIWNIYYLIKAENLKRILILWNKK</sequence>
<keyword evidence="3" id="KW-1185">Reference proteome</keyword>
<evidence type="ECO:0000256" key="1">
    <source>
        <dbReference type="SAM" id="Phobius"/>
    </source>
</evidence>
<protein>
    <submittedName>
        <fullName evidence="2">Uncharacterized protein</fullName>
    </submittedName>
</protein>
<feature type="transmembrane region" description="Helical" evidence="1">
    <location>
        <begin position="91"/>
        <end position="114"/>
    </location>
</feature>
<dbReference type="RefSeq" id="WP_008638396.1">
    <property type="nucleotide sequence ID" value="NZ_AFXZ01000039.1"/>
</dbReference>
<dbReference type="STRING" id="1046627.BZARG_3038"/>
<comment type="caution">
    <text evidence="2">The sequence shown here is derived from an EMBL/GenBank/DDBJ whole genome shotgun (WGS) entry which is preliminary data.</text>
</comment>
<dbReference type="EMBL" id="AFXZ01000039">
    <property type="protein sequence ID" value="EGV42840.1"/>
    <property type="molecule type" value="Genomic_DNA"/>
</dbReference>
<reference evidence="2 3" key="1">
    <citation type="journal article" date="2008" name="Int. J. Syst. Evol. Microbiol.">
        <title>Bizionia argentinensis sp. nov., isolated from surface marine water in Antarctica.</title>
        <authorList>
            <person name="Bercovich A."/>
            <person name="Vazquez S.C."/>
            <person name="Yankilevich P."/>
            <person name="Coria S.H."/>
            <person name="Foti M."/>
            <person name="Hernandez E."/>
            <person name="Vidal A."/>
            <person name="Ruberto L."/>
            <person name="Melo C."/>
            <person name="Marenssi S."/>
            <person name="Criscuolo M."/>
            <person name="Memoli M."/>
            <person name="Arguelles M."/>
            <person name="Mac Cormack W.P."/>
        </authorList>
    </citation>
    <scope>NUCLEOTIDE SEQUENCE [LARGE SCALE GENOMIC DNA]</scope>
    <source>
        <strain evidence="2 3">JUB59</strain>
    </source>
</reference>
<dbReference type="AlphaFoldDB" id="G2EFE8"/>
<evidence type="ECO:0000313" key="3">
    <source>
        <dbReference type="Proteomes" id="UP000003730"/>
    </source>
</evidence>